<evidence type="ECO:0000313" key="3">
    <source>
        <dbReference type="Proteomes" id="UP000766904"/>
    </source>
</evidence>
<dbReference type="OrthoDB" id="200049at2157"/>
<organism evidence="2 3">
    <name type="scientific">Natronococcus pandeyae</name>
    <dbReference type="NCBI Taxonomy" id="2055836"/>
    <lineage>
        <taxon>Archaea</taxon>
        <taxon>Methanobacteriati</taxon>
        <taxon>Methanobacteriota</taxon>
        <taxon>Stenosarchaea group</taxon>
        <taxon>Halobacteria</taxon>
        <taxon>Halobacteriales</taxon>
        <taxon>Natrialbaceae</taxon>
        <taxon>Natronococcus</taxon>
    </lineage>
</organism>
<name>A0A8J8Q3A8_9EURY</name>
<evidence type="ECO:0000313" key="2">
    <source>
        <dbReference type="EMBL" id="TYL38164.1"/>
    </source>
</evidence>
<gene>
    <name evidence="2" type="ORF">CV102_13240</name>
</gene>
<accession>A0A8J8Q3A8</accession>
<dbReference type="AlphaFoldDB" id="A0A8J8Q3A8"/>
<dbReference type="EMBL" id="PHNJ01000006">
    <property type="protein sequence ID" value="TYL38164.1"/>
    <property type="molecule type" value="Genomic_DNA"/>
</dbReference>
<feature type="region of interest" description="Disordered" evidence="1">
    <location>
        <begin position="1"/>
        <end position="22"/>
    </location>
</feature>
<dbReference type="Proteomes" id="UP000766904">
    <property type="component" value="Unassembled WGS sequence"/>
</dbReference>
<proteinExistence type="predicted"/>
<dbReference type="RefSeq" id="WP_148858475.1">
    <property type="nucleotide sequence ID" value="NZ_PHNJ01000006.1"/>
</dbReference>
<evidence type="ECO:0000256" key="1">
    <source>
        <dbReference type="SAM" id="MobiDB-lite"/>
    </source>
</evidence>
<protein>
    <submittedName>
        <fullName evidence="2">Uncharacterized protein</fullName>
    </submittedName>
</protein>
<comment type="caution">
    <text evidence="2">The sequence shown here is derived from an EMBL/GenBank/DDBJ whole genome shotgun (WGS) entry which is preliminary data.</text>
</comment>
<sequence>MTTSDSAIRAEALARTDDGGPYADPWDAVQDYRAATRYATKHPNKGSYALSQALDLPRGRLRGWIDDGSAPDAARAVETALE</sequence>
<reference evidence="2" key="1">
    <citation type="submission" date="2017-11" db="EMBL/GenBank/DDBJ databases">
        <authorList>
            <person name="Kajale S.C."/>
            <person name="Sharma A."/>
        </authorList>
    </citation>
    <scope>NUCLEOTIDE SEQUENCE</scope>
    <source>
        <strain evidence="2">LS1_42</strain>
    </source>
</reference>
<keyword evidence="3" id="KW-1185">Reference proteome</keyword>